<organism evidence="2">
    <name type="scientific">Desulfovibrio sp. U5L</name>
    <dbReference type="NCBI Taxonomy" id="596152"/>
    <lineage>
        <taxon>Bacteria</taxon>
        <taxon>Pseudomonadati</taxon>
        <taxon>Thermodesulfobacteriota</taxon>
        <taxon>Desulfovibrionia</taxon>
        <taxon>Desulfovibrionales</taxon>
        <taxon>Desulfovibrionaceae</taxon>
        <taxon>Desulfovibrio</taxon>
    </lineage>
</organism>
<dbReference type="OrthoDB" id="5440316at2"/>
<dbReference type="AlphaFoldDB" id="I2Q1E6"/>
<dbReference type="EMBL" id="JH600068">
    <property type="protein sequence ID" value="EIG53602.1"/>
    <property type="molecule type" value="Genomic_DNA"/>
</dbReference>
<evidence type="ECO:0000256" key="1">
    <source>
        <dbReference type="SAM" id="MobiDB-lite"/>
    </source>
</evidence>
<reference evidence="2" key="1">
    <citation type="submission" date="2011-11" db="EMBL/GenBank/DDBJ databases">
        <title>Improved High-Quality Draft sequence of Desulfovibrio sp. U5L.</title>
        <authorList>
            <consortium name="US DOE Joint Genome Institute"/>
            <person name="Lucas S."/>
            <person name="Han J."/>
            <person name="Lapidus A."/>
            <person name="Cheng J.-F."/>
            <person name="Goodwin L."/>
            <person name="Pitluck S."/>
            <person name="Peters L."/>
            <person name="Ovchinnikova G."/>
            <person name="Held B."/>
            <person name="Detter J.C."/>
            <person name="Han C."/>
            <person name="Tapia R."/>
            <person name="Land M."/>
            <person name="Hauser L."/>
            <person name="Kyrpides N."/>
            <person name="Ivanova N."/>
            <person name="Pagani I."/>
            <person name="Gabster J."/>
            <person name="Walker C."/>
            <person name="Stolyar S."/>
            <person name="Stahl D."/>
            <person name="Arkin A."/>
            <person name="Dehal P."/>
            <person name="Hazen T."/>
            <person name="Woyke T."/>
        </authorList>
    </citation>
    <scope>NUCLEOTIDE SEQUENCE [LARGE SCALE GENOMIC DNA]</scope>
    <source>
        <strain evidence="2">U5L</strain>
    </source>
</reference>
<dbReference type="eggNOG" id="ENOG502ZC10">
    <property type="taxonomic scope" value="Bacteria"/>
</dbReference>
<dbReference type="STRING" id="596152.DesU5LDRAFT_1928"/>
<evidence type="ECO:0000313" key="2">
    <source>
        <dbReference type="EMBL" id="EIG53602.1"/>
    </source>
</evidence>
<evidence type="ECO:0008006" key="3">
    <source>
        <dbReference type="Google" id="ProtNLM"/>
    </source>
</evidence>
<dbReference type="Pfam" id="PF23899">
    <property type="entry name" value="SU10_portal"/>
    <property type="match status" value="1"/>
</dbReference>
<feature type="region of interest" description="Disordered" evidence="1">
    <location>
        <begin position="644"/>
        <end position="678"/>
    </location>
</feature>
<gene>
    <name evidence="2" type="ORF">DesU5LDRAFT_1928</name>
</gene>
<dbReference type="InterPro" id="IPR056909">
    <property type="entry name" value="SU10_portal"/>
</dbReference>
<dbReference type="HOGENOM" id="CLU_385314_0_0_7"/>
<sequence length="678" mass="76203">MAEERLAALASQLVKEFEQDKRDRQPLEQRWLEDYRLYMGIYDPGVKIKKGKSRLFLNKCRTKTDTVVARLMDILFPRAGDRNWDIQPTPEPTLDAATMGVVDYVRQTRGEDAAQEILTKEAGLRATRMAKVMADQLAESPDRVAYRATTREIVRSAAIYGMGIHKGPLVDEQTRKTWKLKLIAETGADGQAVQREAWVLDQTPVELRPYFRSVSIWNFFWDMTAKTPRDCRRMTEEYLMTYGDVLDLAKRKSFFGDVIREYVRQNKEGDATERPYESELRRIGDKNNERQIKNRFRVLERWGWLRGDELADAGVDLGEDPVEEDYFCNIWLLGGKIIKAVRAPIRGVEFPFQIFAIEKDESGICGQGIPRLYRHPQIGFNAMVRGMVDNAAIATGPIIGVSKGALSQTEDIRDIHAFKLFEFESDEDMRGAITFWQAQSHTSEFLAMGKFFSDAGEEITVPSWVHGDGNVSDAAKTLGGLSMLMSAMQVNLAEMVKTFDDDVTAQFITALYFWNMDFNPRKDIKGDFNIVAMGSTALMQKEVQSQRLIQFLQLAASLPALANMVNFQETLREIAVSLQVSPKLVFDDATIQQNQMQQMTMQVQAEQQAKLETVLNAMQARGEQPAPELQQMLAEVLRQAAGQQGQAPAALPAGQPEQAQPAAAAPPQAAGFGLAEAA</sequence>
<accession>I2Q1E6</accession>
<proteinExistence type="predicted"/>
<protein>
    <recommendedName>
        <fullName evidence="3">Bacteriophage head to tail connecting protein</fullName>
    </recommendedName>
</protein>
<name>I2Q1E6_9BACT</name>